<reference evidence="9 10" key="1">
    <citation type="submission" date="2016-11" db="EMBL/GenBank/DDBJ databases">
        <title>A multilocus sequence analysis scheme for characterization of bacteria in the genus Thioclava.</title>
        <authorList>
            <person name="Liu Y."/>
            <person name="Shao Z."/>
        </authorList>
    </citation>
    <scope>NUCLEOTIDE SEQUENCE [LARGE SCALE GENOMIC DNA]</scope>
    <source>
        <strain evidence="9 10">TAW-CT134</strain>
    </source>
</reference>
<dbReference type="PANTHER" id="PTHR30625:SF11">
    <property type="entry name" value="MOTA_TOLQ_EXBB PROTON CHANNEL DOMAIN-CONTAINING PROTEIN"/>
    <property type="match status" value="1"/>
</dbReference>
<dbReference type="Proteomes" id="UP000190787">
    <property type="component" value="Unassembled WGS sequence"/>
</dbReference>
<evidence type="ECO:0000256" key="4">
    <source>
        <dbReference type="ARBA" id="ARBA00022989"/>
    </source>
</evidence>
<accession>A0ABX3MSH3</accession>
<keyword evidence="6" id="KW-0653">Protein transport</keyword>
<comment type="subcellular location">
    <subcellularLocation>
        <location evidence="1">Cell membrane</location>
        <topology evidence="1">Multi-pass membrane protein</topology>
    </subcellularLocation>
    <subcellularLocation>
        <location evidence="6">Membrane</location>
        <topology evidence="6">Multi-pass membrane protein</topology>
    </subcellularLocation>
</comment>
<evidence type="ECO:0000256" key="7">
    <source>
        <dbReference type="SAM" id="Phobius"/>
    </source>
</evidence>
<dbReference type="InterPro" id="IPR002898">
    <property type="entry name" value="MotA_ExbB_proton_chnl"/>
</dbReference>
<evidence type="ECO:0000313" key="10">
    <source>
        <dbReference type="Proteomes" id="UP000190787"/>
    </source>
</evidence>
<gene>
    <name evidence="9" type="ORF">BMI91_18480</name>
</gene>
<dbReference type="Pfam" id="PF01618">
    <property type="entry name" value="MotA_ExbB"/>
    <property type="match status" value="1"/>
</dbReference>
<evidence type="ECO:0000256" key="5">
    <source>
        <dbReference type="ARBA" id="ARBA00023136"/>
    </source>
</evidence>
<feature type="domain" description="MotA/TolQ/ExbB proton channel" evidence="8">
    <location>
        <begin position="80"/>
        <end position="193"/>
    </location>
</feature>
<evidence type="ECO:0000256" key="6">
    <source>
        <dbReference type="RuleBase" id="RU004057"/>
    </source>
</evidence>
<comment type="similarity">
    <text evidence="6">Belongs to the exbB/tolQ family.</text>
</comment>
<keyword evidence="4 7" id="KW-1133">Transmembrane helix</keyword>
<comment type="caution">
    <text evidence="9">The sequence shown here is derived from an EMBL/GenBank/DDBJ whole genome shotgun (WGS) entry which is preliminary data.</text>
</comment>
<keyword evidence="3 7" id="KW-0812">Transmembrane</keyword>
<protein>
    <recommendedName>
        <fullName evidence="8">MotA/TolQ/ExbB proton channel domain-containing protein</fullName>
    </recommendedName>
</protein>
<evidence type="ECO:0000256" key="1">
    <source>
        <dbReference type="ARBA" id="ARBA00004651"/>
    </source>
</evidence>
<proteinExistence type="inferred from homology"/>
<dbReference type="RefSeq" id="WP_078606183.1">
    <property type="nucleotide sequence ID" value="NZ_MPZV01000005.1"/>
</dbReference>
<keyword evidence="6" id="KW-0813">Transport</keyword>
<evidence type="ECO:0000256" key="3">
    <source>
        <dbReference type="ARBA" id="ARBA00022692"/>
    </source>
</evidence>
<keyword evidence="10" id="KW-1185">Reference proteome</keyword>
<dbReference type="PANTHER" id="PTHR30625">
    <property type="entry name" value="PROTEIN TOLQ"/>
    <property type="match status" value="1"/>
</dbReference>
<feature type="transmembrane region" description="Helical" evidence="7">
    <location>
        <begin position="117"/>
        <end position="138"/>
    </location>
</feature>
<feature type="transmembrane region" description="Helical" evidence="7">
    <location>
        <begin position="158"/>
        <end position="184"/>
    </location>
</feature>
<dbReference type="EMBL" id="MPZV01000005">
    <property type="protein sequence ID" value="OOY22642.1"/>
    <property type="molecule type" value="Genomic_DNA"/>
</dbReference>
<keyword evidence="5 7" id="KW-0472">Membrane</keyword>
<organism evidence="9 10">
    <name type="scientific">Thioclava sediminum</name>
    <dbReference type="NCBI Taxonomy" id="1915319"/>
    <lineage>
        <taxon>Bacteria</taxon>
        <taxon>Pseudomonadati</taxon>
        <taxon>Pseudomonadota</taxon>
        <taxon>Alphaproteobacteria</taxon>
        <taxon>Rhodobacterales</taxon>
        <taxon>Paracoccaceae</taxon>
        <taxon>Thioclava</taxon>
    </lineage>
</organism>
<evidence type="ECO:0000313" key="9">
    <source>
        <dbReference type="EMBL" id="OOY22642.1"/>
    </source>
</evidence>
<evidence type="ECO:0000256" key="2">
    <source>
        <dbReference type="ARBA" id="ARBA00022475"/>
    </source>
</evidence>
<name>A0ABX3MSH3_9RHOB</name>
<evidence type="ECO:0000259" key="8">
    <source>
        <dbReference type="Pfam" id="PF01618"/>
    </source>
</evidence>
<dbReference type="InterPro" id="IPR050790">
    <property type="entry name" value="ExbB/TolQ_transport"/>
</dbReference>
<sequence>MISLAAIQQGLSDFVALGGWVVALLLCVSVIAGAAVLWKLWHLANLRIGAHARLAAALDLWQAGQRGAARQSLASARGPLAELTRRAMAAPEPQALRSRLQTETEIQAARSEAGMRLLDAIAQTAPLLGLFGTVLGMIEAFQTLQSAGASVDPAQLAGGIWVALLTTALGLGIAMPVSLFLSFVESRIARESQTAALMIEALCGPALPEGARARAERNRAVQTAGE</sequence>
<keyword evidence="2" id="KW-1003">Cell membrane</keyword>
<feature type="transmembrane region" description="Helical" evidence="7">
    <location>
        <begin position="20"/>
        <end position="41"/>
    </location>
</feature>